<organism evidence="1">
    <name type="scientific">marine sediment metagenome</name>
    <dbReference type="NCBI Taxonomy" id="412755"/>
    <lineage>
        <taxon>unclassified sequences</taxon>
        <taxon>metagenomes</taxon>
        <taxon>ecological metagenomes</taxon>
    </lineage>
</organism>
<evidence type="ECO:0000313" key="1">
    <source>
        <dbReference type="EMBL" id="KKM97368.1"/>
    </source>
</evidence>
<dbReference type="EMBL" id="LAZR01005754">
    <property type="protein sequence ID" value="KKM97368.1"/>
    <property type="molecule type" value="Genomic_DNA"/>
</dbReference>
<dbReference type="AlphaFoldDB" id="A0A0F9LVD1"/>
<comment type="caution">
    <text evidence="1">The sequence shown here is derived from an EMBL/GenBank/DDBJ whole genome shotgun (WGS) entry which is preliminary data.</text>
</comment>
<gene>
    <name evidence="1" type="ORF">LCGC14_1168630</name>
</gene>
<name>A0A0F9LVD1_9ZZZZ</name>
<reference evidence="1" key="1">
    <citation type="journal article" date="2015" name="Nature">
        <title>Complex archaea that bridge the gap between prokaryotes and eukaryotes.</title>
        <authorList>
            <person name="Spang A."/>
            <person name="Saw J.H."/>
            <person name="Jorgensen S.L."/>
            <person name="Zaremba-Niedzwiedzka K."/>
            <person name="Martijn J."/>
            <person name="Lind A.E."/>
            <person name="van Eijk R."/>
            <person name="Schleper C."/>
            <person name="Guy L."/>
            <person name="Ettema T.J."/>
        </authorList>
    </citation>
    <scope>NUCLEOTIDE SEQUENCE</scope>
</reference>
<proteinExistence type="predicted"/>
<sequence>MKSILNKLHAFFITGWVPIELRLRIGRVYVSFTFSKLDVRSPTIGATMTADLRRSTFFFILEAYAGVIGLSVDAYTKPNPLIRDGEATVENAAN</sequence>
<protein>
    <submittedName>
        <fullName evidence="1">Uncharacterized protein</fullName>
    </submittedName>
</protein>
<accession>A0A0F9LVD1</accession>